<sequence length="388" mass="44492">MEKDIRLDSITAINTNLLRLSDPINFAMGDISPSISQQQRFREFIANSLERPMGYTPVLGEPAAREAVAEFFNQRERISITEANVAITSGAIHGLFMVLNVITRENGEVLVADPSWSAYDFPVRANGLWLRKVDFELDNIDQSDILKHINKDTIAIIINNPENPTGRIYPYNNLVKFIEKIASTPTHPWIILDEVYIDLVYKEDHPQSLISQLKKEPKLIVISSLSKSCALTGWRLGFILAREDFIKQIEKSIRATISCVPRLCQKALVHTLENFNYYNGLVIKLLKKRRDLLCEFLQSVKSVEFTLPEAGIYVWLDISKISRNTKKVTEELFFKKEVGVVPGYFFGPKGENFIRLSFGYEDEKRIRIGAERFISYLLNQTARDKRNQ</sequence>
<dbReference type="InterPro" id="IPR050596">
    <property type="entry name" value="AspAT/PAT-like"/>
</dbReference>
<dbReference type="SUPFAM" id="SSF53383">
    <property type="entry name" value="PLP-dependent transferases"/>
    <property type="match status" value="1"/>
</dbReference>
<evidence type="ECO:0000256" key="2">
    <source>
        <dbReference type="ARBA" id="ARBA00007441"/>
    </source>
</evidence>
<evidence type="ECO:0000313" key="8">
    <source>
        <dbReference type="EMBL" id="OPX17990.1"/>
    </source>
</evidence>
<evidence type="ECO:0000259" key="7">
    <source>
        <dbReference type="Pfam" id="PF00155"/>
    </source>
</evidence>
<comment type="similarity">
    <text evidence="2 6">Belongs to the class-I pyridoxal-phosphate-dependent aminotransferase family.</text>
</comment>
<evidence type="ECO:0000256" key="5">
    <source>
        <dbReference type="ARBA" id="ARBA00022898"/>
    </source>
</evidence>
<keyword evidence="5" id="KW-0663">Pyridoxal phosphate</keyword>
<dbReference type="EC" id="2.6.1.-" evidence="6"/>
<name>A0A1V4QF56_UNCW3</name>
<dbReference type="Proteomes" id="UP000191663">
    <property type="component" value="Unassembled WGS sequence"/>
</dbReference>
<dbReference type="PANTHER" id="PTHR46383">
    <property type="entry name" value="ASPARTATE AMINOTRANSFERASE"/>
    <property type="match status" value="1"/>
</dbReference>
<keyword evidence="4 6" id="KW-0808">Transferase</keyword>
<protein>
    <recommendedName>
        <fullName evidence="6">Aminotransferase</fullName>
        <ecNumber evidence="6">2.6.1.-</ecNumber>
    </recommendedName>
</protein>
<feature type="domain" description="Aminotransferase class I/classII large" evidence="7">
    <location>
        <begin position="39"/>
        <end position="367"/>
    </location>
</feature>
<accession>A0A1V4QF56</accession>
<comment type="cofactor">
    <cofactor evidence="1 6">
        <name>pyridoxal 5'-phosphate</name>
        <dbReference type="ChEBI" id="CHEBI:597326"/>
    </cofactor>
</comment>
<dbReference type="GO" id="GO:0006520">
    <property type="term" value="P:amino acid metabolic process"/>
    <property type="evidence" value="ECO:0007669"/>
    <property type="project" value="InterPro"/>
</dbReference>
<dbReference type="PANTHER" id="PTHR46383:SF1">
    <property type="entry name" value="ASPARTATE AMINOTRANSFERASE"/>
    <property type="match status" value="1"/>
</dbReference>
<evidence type="ECO:0000256" key="1">
    <source>
        <dbReference type="ARBA" id="ARBA00001933"/>
    </source>
</evidence>
<dbReference type="InterPro" id="IPR004839">
    <property type="entry name" value="Aminotransferase_I/II_large"/>
</dbReference>
<dbReference type="PROSITE" id="PS00105">
    <property type="entry name" value="AA_TRANSFER_CLASS_1"/>
    <property type="match status" value="1"/>
</dbReference>
<dbReference type="GO" id="GO:0008483">
    <property type="term" value="F:transaminase activity"/>
    <property type="evidence" value="ECO:0007669"/>
    <property type="project" value="UniProtKB-KW"/>
</dbReference>
<evidence type="ECO:0000256" key="4">
    <source>
        <dbReference type="ARBA" id="ARBA00022679"/>
    </source>
</evidence>
<dbReference type="InterPro" id="IPR015421">
    <property type="entry name" value="PyrdxlP-dep_Trfase_major"/>
</dbReference>
<dbReference type="InterPro" id="IPR004838">
    <property type="entry name" value="NHTrfase_class1_PyrdxlP-BS"/>
</dbReference>
<proteinExistence type="inferred from homology"/>
<dbReference type="Gene3D" id="3.40.640.10">
    <property type="entry name" value="Type I PLP-dependent aspartate aminotransferase-like (Major domain)"/>
    <property type="match status" value="1"/>
</dbReference>
<organism evidence="8 9">
    <name type="scientific">candidate division WOR-3 bacterium 4484_100</name>
    <dbReference type="NCBI Taxonomy" id="1936077"/>
    <lineage>
        <taxon>Bacteria</taxon>
        <taxon>Bacteria division WOR-3</taxon>
    </lineage>
</organism>
<comment type="caution">
    <text evidence="8">The sequence shown here is derived from an EMBL/GenBank/DDBJ whole genome shotgun (WGS) entry which is preliminary data.</text>
</comment>
<dbReference type="AlphaFoldDB" id="A0A1V4QF56"/>
<dbReference type="CDD" id="cd00609">
    <property type="entry name" value="AAT_like"/>
    <property type="match status" value="1"/>
</dbReference>
<dbReference type="InterPro" id="IPR015424">
    <property type="entry name" value="PyrdxlP-dep_Trfase"/>
</dbReference>
<reference evidence="9" key="1">
    <citation type="submission" date="2017-01" db="EMBL/GenBank/DDBJ databases">
        <title>Novel pathways for hydrocarbon cycling and metabolic interdependencies in hydrothermal sediment communities.</title>
        <authorList>
            <person name="Dombrowski N."/>
            <person name="Seitz K."/>
            <person name="Teske A."/>
            <person name="Baker B."/>
        </authorList>
    </citation>
    <scope>NUCLEOTIDE SEQUENCE [LARGE SCALE GENOMIC DNA]</scope>
</reference>
<evidence type="ECO:0000313" key="9">
    <source>
        <dbReference type="Proteomes" id="UP000191663"/>
    </source>
</evidence>
<keyword evidence="3 6" id="KW-0032">Aminotransferase</keyword>
<dbReference type="Pfam" id="PF00155">
    <property type="entry name" value="Aminotran_1_2"/>
    <property type="match status" value="1"/>
</dbReference>
<evidence type="ECO:0000256" key="3">
    <source>
        <dbReference type="ARBA" id="ARBA00022576"/>
    </source>
</evidence>
<gene>
    <name evidence="8" type="ORF">BXT86_03545</name>
</gene>
<evidence type="ECO:0000256" key="6">
    <source>
        <dbReference type="RuleBase" id="RU000481"/>
    </source>
</evidence>
<dbReference type="EMBL" id="MUKB01000053">
    <property type="protein sequence ID" value="OPX17990.1"/>
    <property type="molecule type" value="Genomic_DNA"/>
</dbReference>
<dbReference type="GO" id="GO:0030170">
    <property type="term" value="F:pyridoxal phosphate binding"/>
    <property type="evidence" value="ECO:0007669"/>
    <property type="project" value="InterPro"/>
</dbReference>